<organism evidence="2 3">
    <name type="scientific">Sorghum bicolor</name>
    <name type="common">Sorghum</name>
    <name type="synonym">Sorghum vulgare</name>
    <dbReference type="NCBI Taxonomy" id="4558"/>
    <lineage>
        <taxon>Eukaryota</taxon>
        <taxon>Viridiplantae</taxon>
        <taxon>Streptophyta</taxon>
        <taxon>Embryophyta</taxon>
        <taxon>Tracheophyta</taxon>
        <taxon>Spermatophyta</taxon>
        <taxon>Magnoliopsida</taxon>
        <taxon>Liliopsida</taxon>
        <taxon>Poales</taxon>
        <taxon>Poaceae</taxon>
        <taxon>PACMAD clade</taxon>
        <taxon>Panicoideae</taxon>
        <taxon>Andropogonodae</taxon>
        <taxon>Andropogoneae</taxon>
        <taxon>Sorghinae</taxon>
        <taxon>Sorghum</taxon>
    </lineage>
</organism>
<dbReference type="EMBL" id="CM000765">
    <property type="protein sequence ID" value="KXG26062.1"/>
    <property type="molecule type" value="Genomic_DNA"/>
</dbReference>
<dbReference type="InParanoid" id="A0A1B6PK78"/>
<protein>
    <submittedName>
        <fullName evidence="2">Uncharacterized protein</fullName>
    </submittedName>
</protein>
<feature type="region of interest" description="Disordered" evidence="1">
    <location>
        <begin position="111"/>
        <end position="130"/>
    </location>
</feature>
<dbReference type="Gramene" id="KXG26062">
    <property type="protein sequence ID" value="KXG26062"/>
    <property type="gene ID" value="SORBI_3006G046400"/>
</dbReference>
<evidence type="ECO:0000313" key="2">
    <source>
        <dbReference type="EMBL" id="KXG26062.1"/>
    </source>
</evidence>
<dbReference type="Proteomes" id="UP000000768">
    <property type="component" value="Chromosome 6"/>
</dbReference>
<evidence type="ECO:0000256" key="1">
    <source>
        <dbReference type="SAM" id="MobiDB-lite"/>
    </source>
</evidence>
<name>A0A1B6PK78_SORBI</name>
<feature type="compositionally biased region" description="Basic and acidic residues" evidence="1">
    <location>
        <begin position="118"/>
        <end position="130"/>
    </location>
</feature>
<sequence length="130" mass="14901">MAHGPRPTNLMQASCLTLCRESQAHSITKVLRTRRLARLRRRLSPPELHCSISAPRRRLSPLDLGCSISTTRSCRPGWLLLLEVRGFVQARDLLLPLHRLAQVNHRSLNQQHQVSNRCDSKRQDLHQGTF</sequence>
<accession>A0A1B6PK78</accession>
<gene>
    <name evidence="2" type="ORF">SORBI_3006G046400</name>
</gene>
<proteinExistence type="predicted"/>
<reference evidence="2 3" key="1">
    <citation type="journal article" date="2009" name="Nature">
        <title>The Sorghum bicolor genome and the diversification of grasses.</title>
        <authorList>
            <person name="Paterson A.H."/>
            <person name="Bowers J.E."/>
            <person name="Bruggmann R."/>
            <person name="Dubchak I."/>
            <person name="Grimwood J."/>
            <person name="Gundlach H."/>
            <person name="Haberer G."/>
            <person name="Hellsten U."/>
            <person name="Mitros T."/>
            <person name="Poliakov A."/>
            <person name="Schmutz J."/>
            <person name="Spannagl M."/>
            <person name="Tang H."/>
            <person name="Wang X."/>
            <person name="Wicker T."/>
            <person name="Bharti A.K."/>
            <person name="Chapman J."/>
            <person name="Feltus F.A."/>
            <person name="Gowik U."/>
            <person name="Grigoriev I.V."/>
            <person name="Lyons E."/>
            <person name="Maher C.A."/>
            <person name="Martis M."/>
            <person name="Narechania A."/>
            <person name="Otillar R.P."/>
            <person name="Penning B.W."/>
            <person name="Salamov A.A."/>
            <person name="Wang Y."/>
            <person name="Zhang L."/>
            <person name="Carpita N.C."/>
            <person name="Freeling M."/>
            <person name="Gingle A.R."/>
            <person name="Hash C.T."/>
            <person name="Keller B."/>
            <person name="Klein P."/>
            <person name="Kresovich S."/>
            <person name="McCann M.C."/>
            <person name="Ming R."/>
            <person name="Peterson D.G."/>
            <person name="Mehboob-ur-Rahman"/>
            <person name="Ware D."/>
            <person name="Westhoff P."/>
            <person name="Mayer K.F."/>
            <person name="Messing J."/>
            <person name="Rokhsar D.S."/>
        </authorList>
    </citation>
    <scope>NUCLEOTIDE SEQUENCE [LARGE SCALE GENOMIC DNA]</scope>
    <source>
        <strain evidence="3">cv. BTx623</strain>
    </source>
</reference>
<keyword evidence="3" id="KW-1185">Reference proteome</keyword>
<evidence type="ECO:0000313" key="3">
    <source>
        <dbReference type="Proteomes" id="UP000000768"/>
    </source>
</evidence>
<dbReference type="AlphaFoldDB" id="A0A1B6PK78"/>
<reference evidence="3" key="2">
    <citation type="journal article" date="2018" name="Plant J.">
        <title>The Sorghum bicolor reference genome: improved assembly, gene annotations, a transcriptome atlas, and signatures of genome organization.</title>
        <authorList>
            <person name="McCormick R.F."/>
            <person name="Truong S.K."/>
            <person name="Sreedasyam A."/>
            <person name="Jenkins J."/>
            <person name="Shu S."/>
            <person name="Sims D."/>
            <person name="Kennedy M."/>
            <person name="Amirebrahimi M."/>
            <person name="Weers B.D."/>
            <person name="McKinley B."/>
            <person name="Mattison A."/>
            <person name="Morishige D.T."/>
            <person name="Grimwood J."/>
            <person name="Schmutz J."/>
            <person name="Mullet J.E."/>
        </authorList>
    </citation>
    <scope>NUCLEOTIDE SEQUENCE [LARGE SCALE GENOMIC DNA]</scope>
    <source>
        <strain evidence="3">cv. BTx623</strain>
    </source>
</reference>
<dbReference type="ExpressionAtlas" id="A0A1B6PK78">
    <property type="expression patterns" value="baseline and differential"/>
</dbReference>